<dbReference type="Pfam" id="PF01209">
    <property type="entry name" value="Ubie_methyltran"/>
    <property type="match status" value="1"/>
</dbReference>
<gene>
    <name evidence="5" type="ORF">TRUGW13939_04717</name>
</gene>
<dbReference type="Proteomes" id="UP000509510">
    <property type="component" value="Chromosome II"/>
</dbReference>
<reference evidence="6" key="1">
    <citation type="submission" date="2020-06" db="EMBL/GenBank/DDBJ databases">
        <title>A chromosome-scale genome assembly of Talaromyces rugulosus W13939.</title>
        <authorList>
            <person name="Wang B."/>
            <person name="Guo L."/>
            <person name="Ye K."/>
            <person name="Wang L."/>
        </authorList>
    </citation>
    <scope>NUCLEOTIDE SEQUENCE [LARGE SCALE GENOMIC DNA]</scope>
    <source>
        <strain evidence="6">W13939</strain>
    </source>
</reference>
<dbReference type="PROSITE" id="PS51388">
    <property type="entry name" value="GED"/>
    <property type="match status" value="1"/>
</dbReference>
<dbReference type="EMBL" id="CP055899">
    <property type="protein sequence ID" value="QKX57599.1"/>
    <property type="molecule type" value="Genomic_DNA"/>
</dbReference>
<feature type="domain" description="GED" evidence="4">
    <location>
        <begin position="807"/>
        <end position="891"/>
    </location>
</feature>
<dbReference type="InterPro" id="IPR029063">
    <property type="entry name" value="SAM-dependent_MTases_sf"/>
</dbReference>
<protein>
    <recommendedName>
        <fullName evidence="4">GED domain-containing protein</fullName>
    </recommendedName>
</protein>
<keyword evidence="2" id="KW-0342">GTP-binding</keyword>
<dbReference type="PRINTS" id="PR00195">
    <property type="entry name" value="DYNAMIN"/>
</dbReference>
<dbReference type="GO" id="GO:0016559">
    <property type="term" value="P:peroxisome fission"/>
    <property type="evidence" value="ECO:0007669"/>
    <property type="project" value="TreeGrafter"/>
</dbReference>
<dbReference type="Pfam" id="PF02212">
    <property type="entry name" value="GED"/>
    <property type="match status" value="1"/>
</dbReference>
<dbReference type="GO" id="GO:0005874">
    <property type="term" value="C:microtubule"/>
    <property type="evidence" value="ECO:0007669"/>
    <property type="project" value="TreeGrafter"/>
</dbReference>
<dbReference type="CDD" id="cd02440">
    <property type="entry name" value="AdoMet_MTases"/>
    <property type="match status" value="1"/>
</dbReference>
<dbReference type="PANTHER" id="PTHR11566">
    <property type="entry name" value="DYNAMIN"/>
    <property type="match status" value="1"/>
</dbReference>
<dbReference type="GO" id="GO:0005739">
    <property type="term" value="C:mitochondrion"/>
    <property type="evidence" value="ECO:0007669"/>
    <property type="project" value="TreeGrafter"/>
</dbReference>
<dbReference type="InterPro" id="IPR022812">
    <property type="entry name" value="Dynamin"/>
</dbReference>
<organism evidence="5 6">
    <name type="scientific">Talaromyces rugulosus</name>
    <name type="common">Penicillium rugulosum</name>
    <dbReference type="NCBI Taxonomy" id="121627"/>
    <lineage>
        <taxon>Eukaryota</taxon>
        <taxon>Fungi</taxon>
        <taxon>Dikarya</taxon>
        <taxon>Ascomycota</taxon>
        <taxon>Pezizomycotina</taxon>
        <taxon>Eurotiomycetes</taxon>
        <taxon>Eurotiomycetidae</taxon>
        <taxon>Eurotiales</taxon>
        <taxon>Trichocomaceae</taxon>
        <taxon>Talaromyces</taxon>
        <taxon>Talaromyces sect. Islandici</taxon>
    </lineage>
</organism>
<dbReference type="InterPro" id="IPR045063">
    <property type="entry name" value="Dynamin_N"/>
</dbReference>
<evidence type="ECO:0000313" key="5">
    <source>
        <dbReference type="EMBL" id="QKX57599.1"/>
    </source>
</evidence>
<dbReference type="GO" id="GO:0003924">
    <property type="term" value="F:GTPase activity"/>
    <property type="evidence" value="ECO:0007669"/>
    <property type="project" value="InterPro"/>
</dbReference>
<accession>A0A7H8QUF2</accession>
<evidence type="ECO:0000256" key="1">
    <source>
        <dbReference type="ARBA" id="ARBA00022741"/>
    </source>
</evidence>
<evidence type="ECO:0000256" key="2">
    <source>
        <dbReference type="ARBA" id="ARBA00023134"/>
    </source>
</evidence>
<dbReference type="InterPro" id="IPR003130">
    <property type="entry name" value="GED"/>
</dbReference>
<keyword evidence="6" id="KW-1185">Reference proteome</keyword>
<dbReference type="Pfam" id="PF01031">
    <property type="entry name" value="Dynamin_M"/>
    <property type="match status" value="1"/>
</dbReference>
<dbReference type="Gene3D" id="3.40.50.150">
    <property type="entry name" value="Vaccinia Virus protein VP39"/>
    <property type="match status" value="1"/>
</dbReference>
<evidence type="ECO:0000256" key="3">
    <source>
        <dbReference type="SAM" id="MobiDB-lite"/>
    </source>
</evidence>
<dbReference type="Pfam" id="PF00350">
    <property type="entry name" value="Dynamin_N"/>
    <property type="match status" value="1"/>
</dbReference>
<dbReference type="InterPro" id="IPR001401">
    <property type="entry name" value="Dynamin_GTPase"/>
</dbReference>
<dbReference type="SUPFAM" id="SSF52540">
    <property type="entry name" value="P-loop containing nucleoside triphosphate hydrolases"/>
    <property type="match status" value="1"/>
</dbReference>
<name>A0A7H8QUF2_TALRU</name>
<dbReference type="AlphaFoldDB" id="A0A7H8QUF2"/>
<dbReference type="OrthoDB" id="2013972at2759"/>
<evidence type="ECO:0000259" key="4">
    <source>
        <dbReference type="PROSITE" id="PS51388"/>
    </source>
</evidence>
<dbReference type="InterPro" id="IPR020850">
    <property type="entry name" value="GED_dom"/>
</dbReference>
<dbReference type="GO" id="GO:0005525">
    <property type="term" value="F:GTP binding"/>
    <property type="evidence" value="ECO:0007669"/>
    <property type="project" value="InterPro"/>
</dbReference>
<dbReference type="GO" id="GO:0008017">
    <property type="term" value="F:microtubule binding"/>
    <property type="evidence" value="ECO:0007669"/>
    <property type="project" value="TreeGrafter"/>
</dbReference>
<dbReference type="GO" id="GO:0006897">
    <property type="term" value="P:endocytosis"/>
    <property type="evidence" value="ECO:0007669"/>
    <property type="project" value="TreeGrafter"/>
</dbReference>
<dbReference type="SUPFAM" id="SSF53335">
    <property type="entry name" value="S-adenosyl-L-methionine-dependent methyltransferases"/>
    <property type="match status" value="1"/>
</dbReference>
<dbReference type="RefSeq" id="XP_035343777.1">
    <property type="nucleotide sequence ID" value="XM_035487884.1"/>
</dbReference>
<dbReference type="InterPro" id="IPR027417">
    <property type="entry name" value="P-loop_NTPase"/>
</dbReference>
<dbReference type="Gene3D" id="3.40.50.300">
    <property type="entry name" value="P-loop containing nucleotide triphosphate hydrolases"/>
    <property type="match status" value="1"/>
</dbReference>
<sequence length="891" mass="100666">MASGESRANDIFNNPNIKSIYRAASRVTGPYAKALVQQSGIVKALSAGNRQLSVLDQACGTGVVAEALHGEFAAAGTTESNWNLKCTDSGQAMLDAMDDLVKEKGWQNVETAKSDILNNGLESDVYDYAFQSFVFMALPDSSAALDETIRIVKPGGTIAINTWRKMGWMEDVNLTTATQFPDLPQVTYNQFGRLMGDGQWDNPTWIENKLREKKLDNIQVNPVEITAAMGTPEEVAESSVFPMKFIMGKLWNDEQREKYSTRFFPAYVDQMINKYGKDGIVSADWEAIIHSYSKLEMTRDKAVMAVSNGEDAPKGNRKNPSNGLESNGIRRRLNQIDKVRARGIGEHIALPQLLPEVIQEVSKLMGVEGPSFAADVLRIEVNGPTDLHLTVVDLPGLISGSDDNQIVESLVDAYLESTRTIILTVVPASSDIETQPIMRKARYFDTEGERTVGIITKPDLINKGTEGRVALLARNQGATQLKLGFFLLKNPTPQELAEGITPETRQQKEVQYFKERIWRDHGLNFDRVGINSLRGFLQSLLERHIEKALPSVRSEISILLDRTQRRLDELGDERPEISDQRLFLSNLGMNFRLLVQSAVDGTYQTSAVAGDFFRHDGEHIHNRLRAEIHIVNERFSNFMRENAIKYTTEWWGKLDKPQSNDYDTSHPRYMTEEAYMEFTKVLEGKNSLGATTIRFLLGSFMNSQVGGKTLIMEPRVQDEVKQIILSILKNNIAAAMEELRKICEDEKFQPLTYNHYFTDNIQKDRLQDVREYIEKARLDDNPCQDQSNLKQKLTGHVAEVDMRKQACKEAQSALNAYYNVARKTFVDNVCRQVIERHIVRRLPSIFDPTVVLKMSDEEVQRIAAEPTDKLERRKELTALVDALQQSLIDLR</sequence>
<dbReference type="KEGG" id="trg:TRUGW13939_04717"/>
<dbReference type="CDD" id="cd08771">
    <property type="entry name" value="DLP_1"/>
    <property type="match status" value="1"/>
</dbReference>
<dbReference type="InterPro" id="IPR000375">
    <property type="entry name" value="Dynamin_stalk"/>
</dbReference>
<keyword evidence="1" id="KW-0547">Nucleotide-binding</keyword>
<dbReference type="GO" id="GO:0048312">
    <property type="term" value="P:intracellular distribution of mitochondria"/>
    <property type="evidence" value="ECO:0007669"/>
    <property type="project" value="TreeGrafter"/>
</dbReference>
<evidence type="ECO:0000313" key="6">
    <source>
        <dbReference type="Proteomes" id="UP000509510"/>
    </source>
</evidence>
<dbReference type="GO" id="GO:0000266">
    <property type="term" value="P:mitochondrial fission"/>
    <property type="evidence" value="ECO:0007669"/>
    <property type="project" value="TreeGrafter"/>
</dbReference>
<feature type="region of interest" description="Disordered" evidence="3">
    <location>
        <begin position="308"/>
        <end position="328"/>
    </location>
</feature>
<proteinExistence type="predicted"/>
<dbReference type="Gene3D" id="1.20.120.1240">
    <property type="entry name" value="Dynamin, middle domain"/>
    <property type="match status" value="1"/>
</dbReference>
<dbReference type="GO" id="GO:0016020">
    <property type="term" value="C:membrane"/>
    <property type="evidence" value="ECO:0007669"/>
    <property type="project" value="TreeGrafter"/>
</dbReference>
<dbReference type="SMART" id="SM00053">
    <property type="entry name" value="DYNc"/>
    <property type="match status" value="1"/>
</dbReference>
<dbReference type="PANTHER" id="PTHR11566:SF21">
    <property type="entry name" value="DYNAMIN RELATED PROTEIN 1, ISOFORM A"/>
    <property type="match status" value="1"/>
</dbReference>
<dbReference type="GeneID" id="55992217"/>